<evidence type="ECO:0000313" key="1">
    <source>
        <dbReference type="EMBL" id="KKN53336.1"/>
    </source>
</evidence>
<organism evidence="1">
    <name type="scientific">marine sediment metagenome</name>
    <dbReference type="NCBI Taxonomy" id="412755"/>
    <lineage>
        <taxon>unclassified sequences</taxon>
        <taxon>metagenomes</taxon>
        <taxon>ecological metagenomes</taxon>
    </lineage>
</organism>
<name>A0A0F9TW18_9ZZZZ</name>
<dbReference type="InterPro" id="IPR029063">
    <property type="entry name" value="SAM-dependent_MTases_sf"/>
</dbReference>
<protein>
    <recommendedName>
        <fullName evidence="2">DNA methylase N-4/N-6 domain-containing protein</fullName>
    </recommendedName>
</protein>
<reference evidence="1" key="1">
    <citation type="journal article" date="2015" name="Nature">
        <title>Complex archaea that bridge the gap between prokaryotes and eukaryotes.</title>
        <authorList>
            <person name="Spang A."/>
            <person name="Saw J.H."/>
            <person name="Jorgensen S.L."/>
            <person name="Zaremba-Niedzwiedzka K."/>
            <person name="Martijn J."/>
            <person name="Lind A.E."/>
            <person name="van Eijk R."/>
            <person name="Schleper C."/>
            <person name="Guy L."/>
            <person name="Ettema T.J."/>
        </authorList>
    </citation>
    <scope>NUCLEOTIDE SEQUENCE</scope>
</reference>
<sequence>MELEYWFEMPNKWTFRMKKLRKFITNFIYELPKGSEILIPFAGMYRFDKFIFSDYNFIYNDINLNIESTHNINAYKLVWLYERESFNCIIADPPYSVYAAHKYYKLHNYTEITVWRKAADYLLKPGGIYIELGWNSSGLRKSIANKISLGVCCTGGNHRDILILVQRKREHDNVKPLF</sequence>
<accession>A0A0F9TW18</accession>
<dbReference type="AlphaFoldDB" id="A0A0F9TW18"/>
<dbReference type="EMBL" id="LAZR01000975">
    <property type="protein sequence ID" value="KKN53336.1"/>
    <property type="molecule type" value="Genomic_DNA"/>
</dbReference>
<evidence type="ECO:0008006" key="2">
    <source>
        <dbReference type="Google" id="ProtNLM"/>
    </source>
</evidence>
<gene>
    <name evidence="1" type="ORF">LCGC14_0603060</name>
</gene>
<proteinExistence type="predicted"/>
<comment type="caution">
    <text evidence="1">The sequence shown here is derived from an EMBL/GenBank/DDBJ whole genome shotgun (WGS) entry which is preliminary data.</text>
</comment>
<dbReference type="SUPFAM" id="SSF53335">
    <property type="entry name" value="S-adenosyl-L-methionine-dependent methyltransferases"/>
    <property type="match status" value="1"/>
</dbReference>